<dbReference type="GO" id="GO:0000976">
    <property type="term" value="F:transcription cis-regulatory region binding"/>
    <property type="evidence" value="ECO:0007669"/>
    <property type="project" value="TreeGrafter"/>
</dbReference>
<evidence type="ECO:0000256" key="4">
    <source>
        <dbReference type="ARBA" id="ARBA00023163"/>
    </source>
</evidence>
<reference evidence="8 9" key="1">
    <citation type="submission" date="2017-10" db="EMBL/GenBank/DDBJ databases">
        <title>Comparative genomics in systemic dimorphic fungi from Ajellomycetaceae.</title>
        <authorList>
            <person name="Munoz J.F."/>
            <person name="Mcewen J.G."/>
            <person name="Clay O.K."/>
            <person name="Cuomo C.A."/>
        </authorList>
    </citation>
    <scope>NUCLEOTIDE SEQUENCE [LARGE SCALE GENOMIC DNA]</scope>
    <source>
        <strain evidence="8 9">UAMH5409</strain>
    </source>
</reference>
<evidence type="ECO:0000259" key="7">
    <source>
        <dbReference type="PROSITE" id="PS50048"/>
    </source>
</evidence>
<dbReference type="SMART" id="SM00066">
    <property type="entry name" value="GAL4"/>
    <property type="match status" value="1"/>
</dbReference>
<comment type="subcellular location">
    <subcellularLocation>
        <location evidence="1">Nucleus</location>
    </subcellularLocation>
</comment>
<dbReference type="Pfam" id="PF11951">
    <property type="entry name" value="Fungal_trans_2"/>
    <property type="match status" value="1"/>
</dbReference>
<evidence type="ECO:0000256" key="5">
    <source>
        <dbReference type="ARBA" id="ARBA00023242"/>
    </source>
</evidence>
<gene>
    <name evidence="8" type="ORF">AJ79_07285</name>
</gene>
<sequence>MPSSHTRSTASTPQTQHSAGVKSFSSTPCYTCRRRRVTCDRLLPSCQKCRAAQRTCLGYKKPITWVRGVASRGKMMGLTFDDVTARNSQALGSGRGDIELGKYQRTEVRHDGESDSIQEGPQGSMDWSQVPGLGDWGQANTSDSVTGCQRGDIMLLDRSSEEQTRNDEDILSPESHSYTPSILVDPLYQGLDKVSRYYLAHYDRVLCRLMVLIEVPNNNPYRRLLQMVNASPALCAATVAVGACHNLHALHYSGQSSFYNATSKHRTSSEDGEEFRRSPNPNVRSTYQHMLMFKHRALHHLKRSLSDPKTRRDEVTIATVLLLIILDMVESGRGAWKLHVEGAKKLLETRLGSPSEDTTELSALTYPACDSFNIFLAGTCMTFDIMGSTLSPSGTWTEPILSQLTESPNLLSDTEKNMFLGCPAYLLRIILFISSLRHADSSPRTLSPKADIATILSHINAFEPGPWAQKMQQSVSTNSAELPISEPYLLSRLSPAWNSSLDSPKDTAFPDAPYHLASAYKIAITLYATRILLHPSPEESPSFAEQVTSVLTHISHISPTCELFKSILWPTFIAGTECRCPQQRVWIRDRLEQQWRGFWTVNIRAASRVLDAIWSREDQYGGDWVEYIDRSDVNWLFI</sequence>
<dbReference type="EMBL" id="PDNB01000144">
    <property type="protein sequence ID" value="PGH03703.1"/>
    <property type="molecule type" value="Genomic_DNA"/>
</dbReference>
<dbReference type="Proteomes" id="UP000223968">
    <property type="component" value="Unassembled WGS sequence"/>
</dbReference>
<evidence type="ECO:0000256" key="3">
    <source>
        <dbReference type="ARBA" id="ARBA00023125"/>
    </source>
</evidence>
<proteinExistence type="predicted"/>
<dbReference type="SUPFAM" id="SSF57701">
    <property type="entry name" value="Zn2/Cys6 DNA-binding domain"/>
    <property type="match status" value="1"/>
</dbReference>
<keyword evidence="3" id="KW-0238">DNA-binding</keyword>
<keyword evidence="5" id="KW-0539">Nucleus</keyword>
<dbReference type="GO" id="GO:0000981">
    <property type="term" value="F:DNA-binding transcription factor activity, RNA polymerase II-specific"/>
    <property type="evidence" value="ECO:0007669"/>
    <property type="project" value="InterPro"/>
</dbReference>
<dbReference type="GO" id="GO:0008270">
    <property type="term" value="F:zinc ion binding"/>
    <property type="evidence" value="ECO:0007669"/>
    <property type="project" value="InterPro"/>
</dbReference>
<feature type="domain" description="Zn(2)-C6 fungal-type" evidence="7">
    <location>
        <begin position="28"/>
        <end position="56"/>
    </location>
</feature>
<protein>
    <recommendedName>
        <fullName evidence="7">Zn(2)-C6 fungal-type domain-containing protein</fullName>
    </recommendedName>
</protein>
<dbReference type="AlphaFoldDB" id="A0A2B7X4J5"/>
<keyword evidence="4" id="KW-0804">Transcription</keyword>
<dbReference type="PANTHER" id="PTHR37534">
    <property type="entry name" value="TRANSCRIPTIONAL ACTIVATOR PROTEIN UGA3"/>
    <property type="match status" value="1"/>
</dbReference>
<dbReference type="OrthoDB" id="5380854at2759"/>
<feature type="region of interest" description="Disordered" evidence="6">
    <location>
        <begin position="1"/>
        <end position="24"/>
    </location>
</feature>
<dbReference type="PANTHER" id="PTHR37534:SF51">
    <property type="entry name" value="ACRIFLAVINE SENSITIVITY CONTROL PROTEIN ACR-2"/>
    <property type="match status" value="1"/>
</dbReference>
<dbReference type="InterPro" id="IPR036864">
    <property type="entry name" value="Zn2-C6_fun-type_DNA-bd_sf"/>
</dbReference>
<evidence type="ECO:0000313" key="8">
    <source>
        <dbReference type="EMBL" id="PGH03703.1"/>
    </source>
</evidence>
<dbReference type="PROSITE" id="PS50048">
    <property type="entry name" value="ZN2_CY6_FUNGAL_2"/>
    <property type="match status" value="1"/>
</dbReference>
<keyword evidence="2" id="KW-0805">Transcription regulation</keyword>
<dbReference type="Gene3D" id="4.10.240.10">
    <property type="entry name" value="Zn(2)-C6 fungal-type DNA-binding domain"/>
    <property type="match status" value="1"/>
</dbReference>
<dbReference type="Pfam" id="PF00172">
    <property type="entry name" value="Zn_clus"/>
    <property type="match status" value="1"/>
</dbReference>
<dbReference type="PROSITE" id="PS00463">
    <property type="entry name" value="ZN2_CY6_FUNGAL_1"/>
    <property type="match status" value="1"/>
</dbReference>
<keyword evidence="9" id="KW-1185">Reference proteome</keyword>
<comment type="caution">
    <text evidence="8">The sequence shown here is derived from an EMBL/GenBank/DDBJ whole genome shotgun (WGS) entry which is preliminary data.</text>
</comment>
<accession>A0A2B7X4J5</accession>
<evidence type="ECO:0000256" key="6">
    <source>
        <dbReference type="SAM" id="MobiDB-lite"/>
    </source>
</evidence>
<dbReference type="GO" id="GO:0045944">
    <property type="term" value="P:positive regulation of transcription by RNA polymerase II"/>
    <property type="evidence" value="ECO:0007669"/>
    <property type="project" value="TreeGrafter"/>
</dbReference>
<dbReference type="GO" id="GO:0005634">
    <property type="term" value="C:nucleus"/>
    <property type="evidence" value="ECO:0007669"/>
    <property type="project" value="UniProtKB-SubCell"/>
</dbReference>
<dbReference type="InterPro" id="IPR021858">
    <property type="entry name" value="Fun_TF"/>
</dbReference>
<evidence type="ECO:0000256" key="1">
    <source>
        <dbReference type="ARBA" id="ARBA00004123"/>
    </source>
</evidence>
<evidence type="ECO:0000313" key="9">
    <source>
        <dbReference type="Proteomes" id="UP000223968"/>
    </source>
</evidence>
<dbReference type="STRING" id="1447875.A0A2B7X4J5"/>
<organism evidence="8 9">
    <name type="scientific">Helicocarpus griseus UAMH5409</name>
    <dbReference type="NCBI Taxonomy" id="1447875"/>
    <lineage>
        <taxon>Eukaryota</taxon>
        <taxon>Fungi</taxon>
        <taxon>Dikarya</taxon>
        <taxon>Ascomycota</taxon>
        <taxon>Pezizomycotina</taxon>
        <taxon>Eurotiomycetes</taxon>
        <taxon>Eurotiomycetidae</taxon>
        <taxon>Onygenales</taxon>
        <taxon>Ajellomycetaceae</taxon>
        <taxon>Helicocarpus</taxon>
    </lineage>
</organism>
<evidence type="ECO:0000256" key="2">
    <source>
        <dbReference type="ARBA" id="ARBA00023015"/>
    </source>
</evidence>
<dbReference type="InterPro" id="IPR001138">
    <property type="entry name" value="Zn2Cys6_DnaBD"/>
</dbReference>
<name>A0A2B7X4J5_9EURO</name>
<dbReference type="CDD" id="cd00067">
    <property type="entry name" value="GAL4"/>
    <property type="match status" value="1"/>
</dbReference>